<sequence length="154" mass="17092">MSTELMNVRNARGSDRDGPAAKSKRSQAEGKNLNGHTRRRPAPACARARAPYRIKAASTAYRYSTEKLIEPNCTASRSLRRPAARGPGGRDALSAYKLVAAVSIFARAFPWEPLHIVAALSAGGRLRRPFRFPPFKKVIFILHHLNENNLQVFI</sequence>
<keyword evidence="3" id="KW-1185">Reference proteome</keyword>
<dbReference type="Proteomes" id="UP000299102">
    <property type="component" value="Unassembled WGS sequence"/>
</dbReference>
<protein>
    <submittedName>
        <fullName evidence="2">Uncharacterized protein</fullName>
    </submittedName>
</protein>
<gene>
    <name evidence="2" type="ORF">EVAR_59033_1</name>
</gene>
<proteinExistence type="predicted"/>
<reference evidence="2 3" key="1">
    <citation type="journal article" date="2019" name="Commun. Biol.">
        <title>The bagworm genome reveals a unique fibroin gene that provides high tensile strength.</title>
        <authorList>
            <person name="Kono N."/>
            <person name="Nakamura H."/>
            <person name="Ohtoshi R."/>
            <person name="Tomita M."/>
            <person name="Numata K."/>
            <person name="Arakawa K."/>
        </authorList>
    </citation>
    <scope>NUCLEOTIDE SEQUENCE [LARGE SCALE GENOMIC DNA]</scope>
</reference>
<feature type="region of interest" description="Disordered" evidence="1">
    <location>
        <begin position="1"/>
        <end position="46"/>
    </location>
</feature>
<evidence type="ECO:0000313" key="3">
    <source>
        <dbReference type="Proteomes" id="UP000299102"/>
    </source>
</evidence>
<name>A0A4C1Z9K4_EUMVA</name>
<dbReference type="EMBL" id="BGZK01001676">
    <property type="protein sequence ID" value="GBP84390.1"/>
    <property type="molecule type" value="Genomic_DNA"/>
</dbReference>
<evidence type="ECO:0000313" key="2">
    <source>
        <dbReference type="EMBL" id="GBP84390.1"/>
    </source>
</evidence>
<organism evidence="2 3">
    <name type="scientific">Eumeta variegata</name>
    <name type="common">Bagworm moth</name>
    <name type="synonym">Eumeta japonica</name>
    <dbReference type="NCBI Taxonomy" id="151549"/>
    <lineage>
        <taxon>Eukaryota</taxon>
        <taxon>Metazoa</taxon>
        <taxon>Ecdysozoa</taxon>
        <taxon>Arthropoda</taxon>
        <taxon>Hexapoda</taxon>
        <taxon>Insecta</taxon>
        <taxon>Pterygota</taxon>
        <taxon>Neoptera</taxon>
        <taxon>Endopterygota</taxon>
        <taxon>Lepidoptera</taxon>
        <taxon>Glossata</taxon>
        <taxon>Ditrysia</taxon>
        <taxon>Tineoidea</taxon>
        <taxon>Psychidae</taxon>
        <taxon>Oiketicinae</taxon>
        <taxon>Eumeta</taxon>
    </lineage>
</organism>
<evidence type="ECO:0000256" key="1">
    <source>
        <dbReference type="SAM" id="MobiDB-lite"/>
    </source>
</evidence>
<comment type="caution">
    <text evidence="2">The sequence shown here is derived from an EMBL/GenBank/DDBJ whole genome shotgun (WGS) entry which is preliminary data.</text>
</comment>
<dbReference type="AlphaFoldDB" id="A0A4C1Z9K4"/>
<accession>A0A4C1Z9K4</accession>